<reference evidence="4 5" key="1">
    <citation type="submission" date="2018-09" db="EMBL/GenBank/DDBJ databases">
        <title>Complete genome sequence of Cupriavidus oxalaticus T2, a bacterium capable of phenol tolerance and degradation.</title>
        <authorList>
            <person name="Yan J."/>
        </authorList>
    </citation>
    <scope>NUCLEOTIDE SEQUENCE [LARGE SCALE GENOMIC DNA]</scope>
    <source>
        <strain evidence="4 5">T2</strain>
    </source>
</reference>
<gene>
    <name evidence="4" type="ORF">D2917_17045</name>
</gene>
<evidence type="ECO:0000259" key="3">
    <source>
        <dbReference type="Pfam" id="PF05065"/>
    </source>
</evidence>
<protein>
    <submittedName>
        <fullName evidence="4">Phage major capsid protein</fullName>
    </submittedName>
</protein>
<evidence type="ECO:0000256" key="2">
    <source>
        <dbReference type="SAM" id="MobiDB-lite"/>
    </source>
</evidence>
<name>A0A5P3VHW3_9BURK</name>
<dbReference type="SUPFAM" id="SSF56563">
    <property type="entry name" value="Major capsid protein gp5"/>
    <property type="match status" value="1"/>
</dbReference>
<accession>A0A5P3VHW3</accession>
<evidence type="ECO:0000313" key="5">
    <source>
        <dbReference type="Proteomes" id="UP000325743"/>
    </source>
</evidence>
<dbReference type="NCBIfam" id="TIGR01554">
    <property type="entry name" value="major_cap_HK97"/>
    <property type="match status" value="1"/>
</dbReference>
<feature type="region of interest" description="Disordered" evidence="2">
    <location>
        <begin position="1"/>
        <end position="30"/>
    </location>
</feature>
<dbReference type="EMBL" id="CP032519">
    <property type="protein sequence ID" value="QEZ46004.1"/>
    <property type="molecule type" value="Genomic_DNA"/>
</dbReference>
<proteinExistence type="predicted"/>
<organism evidence="4 5">
    <name type="scientific">Cupriavidus oxalaticus</name>
    <dbReference type="NCBI Taxonomy" id="96344"/>
    <lineage>
        <taxon>Bacteria</taxon>
        <taxon>Pseudomonadati</taxon>
        <taxon>Pseudomonadota</taxon>
        <taxon>Betaproteobacteria</taxon>
        <taxon>Burkholderiales</taxon>
        <taxon>Burkholderiaceae</taxon>
        <taxon>Cupriavidus</taxon>
    </lineage>
</organism>
<dbReference type="InterPro" id="IPR054612">
    <property type="entry name" value="Phage_capsid-like_C"/>
</dbReference>
<dbReference type="Pfam" id="PF05065">
    <property type="entry name" value="Phage_capsid"/>
    <property type="match status" value="1"/>
</dbReference>
<dbReference type="InterPro" id="IPR024455">
    <property type="entry name" value="Phage_capsid"/>
</dbReference>
<evidence type="ECO:0000256" key="1">
    <source>
        <dbReference type="ARBA" id="ARBA00004328"/>
    </source>
</evidence>
<dbReference type="Proteomes" id="UP000325743">
    <property type="component" value="Chromosome 2"/>
</dbReference>
<comment type="subcellular location">
    <subcellularLocation>
        <location evidence="1">Virion</location>
    </subcellularLocation>
</comment>
<evidence type="ECO:0000313" key="4">
    <source>
        <dbReference type="EMBL" id="QEZ46004.1"/>
    </source>
</evidence>
<feature type="domain" description="Phage capsid-like C-terminal" evidence="3">
    <location>
        <begin position="122"/>
        <end position="252"/>
    </location>
</feature>
<sequence>MRTGWTRKSGKASPPVSMRPPDASEDQKTNRRITMQLQITANKVSPISAVALAICRDKDAAARHLDDSREAMAVLKAAQGPASTTEQGWAAELVRRVVLDFVTQLPDSVLAQLTALALPVDAVANETVYVPPRNLSSEAAAWVGEGQAIPVFSGLQSGAEVSNKKVAAIACFTRELVQSSNAPAVVDAALREAVARRADATLLSADAATAGAPGGMFADATPGTGTDSAMGDCKTLYESVSDATRGAFIMNGSQYIGASAAGIVDAQGLIARCPVVVSSRVPLGVVAFVDAADFCVSAGADVAVALSGDAAVHMNDAAAPIVGEDGTLAAPTTSLWQISAVGIRVVLPAAWAWRASGRVAVLENCTW</sequence>
<dbReference type="AlphaFoldDB" id="A0A5P3VHW3"/>